<feature type="region of interest" description="Disordered" evidence="3">
    <location>
        <begin position="293"/>
        <end position="317"/>
    </location>
</feature>
<proteinExistence type="predicted"/>
<dbReference type="Gene3D" id="2.30.30.40">
    <property type="entry name" value="SH3 Domains"/>
    <property type="match status" value="1"/>
</dbReference>
<dbReference type="PANTHER" id="PTHR14167">
    <property type="entry name" value="SH3 DOMAIN-CONTAINING"/>
    <property type="match status" value="1"/>
</dbReference>
<dbReference type="InterPro" id="IPR001452">
    <property type="entry name" value="SH3_domain"/>
</dbReference>
<feature type="domain" description="SH3" evidence="4">
    <location>
        <begin position="380"/>
        <end position="439"/>
    </location>
</feature>
<reference evidence="6" key="1">
    <citation type="submission" date="2016-11" db="UniProtKB">
        <authorList>
            <consortium name="WormBaseParasite"/>
        </authorList>
    </citation>
    <scope>IDENTIFICATION</scope>
</reference>
<dbReference type="SMART" id="SM00326">
    <property type="entry name" value="SH3"/>
    <property type="match status" value="1"/>
</dbReference>
<dbReference type="SUPFAM" id="SSF50044">
    <property type="entry name" value="SH3-domain"/>
    <property type="match status" value="1"/>
</dbReference>
<evidence type="ECO:0000256" key="1">
    <source>
        <dbReference type="ARBA" id="ARBA00022443"/>
    </source>
</evidence>
<evidence type="ECO:0000256" key="2">
    <source>
        <dbReference type="PROSITE-ProRule" id="PRU00192"/>
    </source>
</evidence>
<organism evidence="5 6">
    <name type="scientific">Heterorhabditis bacteriophora</name>
    <name type="common">Entomopathogenic nematode worm</name>
    <dbReference type="NCBI Taxonomy" id="37862"/>
    <lineage>
        <taxon>Eukaryota</taxon>
        <taxon>Metazoa</taxon>
        <taxon>Ecdysozoa</taxon>
        <taxon>Nematoda</taxon>
        <taxon>Chromadorea</taxon>
        <taxon>Rhabditida</taxon>
        <taxon>Rhabditina</taxon>
        <taxon>Rhabditomorpha</taxon>
        <taxon>Strongyloidea</taxon>
        <taxon>Heterorhabditidae</taxon>
        <taxon>Heterorhabditis</taxon>
    </lineage>
</organism>
<dbReference type="PRINTS" id="PR00452">
    <property type="entry name" value="SH3DOMAIN"/>
</dbReference>
<dbReference type="PROSITE" id="PS50002">
    <property type="entry name" value="SH3"/>
    <property type="match status" value="1"/>
</dbReference>
<evidence type="ECO:0000313" key="5">
    <source>
        <dbReference type="Proteomes" id="UP000095283"/>
    </source>
</evidence>
<dbReference type="Proteomes" id="UP000095283">
    <property type="component" value="Unplaced"/>
</dbReference>
<dbReference type="InterPro" id="IPR050384">
    <property type="entry name" value="Endophilin_SH3RF"/>
</dbReference>
<dbReference type="PANTHER" id="PTHR14167:SF116">
    <property type="entry name" value="CAP, ISOFORM AC"/>
    <property type="match status" value="1"/>
</dbReference>
<protein>
    <submittedName>
        <fullName evidence="6">SH3 domain-containing protein</fullName>
    </submittedName>
</protein>
<dbReference type="AlphaFoldDB" id="A0A1I7WMT9"/>
<dbReference type="Pfam" id="PF14604">
    <property type="entry name" value="SH3_9"/>
    <property type="match status" value="1"/>
</dbReference>
<evidence type="ECO:0000313" key="6">
    <source>
        <dbReference type="WBParaSite" id="Hba_06407"/>
    </source>
</evidence>
<dbReference type="WBParaSite" id="Hba_06407">
    <property type="protein sequence ID" value="Hba_06407"/>
    <property type="gene ID" value="Hba_06407"/>
</dbReference>
<dbReference type="InterPro" id="IPR036028">
    <property type="entry name" value="SH3-like_dom_sf"/>
</dbReference>
<name>A0A1I7WMT9_HETBA</name>
<dbReference type="CDD" id="cd11780">
    <property type="entry name" value="SH3_Sorbs_3"/>
    <property type="match status" value="1"/>
</dbReference>
<evidence type="ECO:0000259" key="4">
    <source>
        <dbReference type="PROSITE" id="PS50002"/>
    </source>
</evidence>
<evidence type="ECO:0000256" key="3">
    <source>
        <dbReference type="SAM" id="MobiDB-lite"/>
    </source>
</evidence>
<keyword evidence="1 2" id="KW-0728">SH3 domain</keyword>
<sequence>MILQTLLLDSSVLRYQKWFTGPLTPSSFVSRPPSRYECEITPRRAKSVGRVIEPVTSKDTTIPPSKLFAVERSRTPHFHLPSYKFRHEDSRAILSHGCFGCAQKNSDSDGRPCGVPCMKCGLPRKDFSWDEIEYMYKTIGENLIEQELKMEKIQSKVALRCITDKLDATAEELEQFIQRLDKCWKRSSSPSLLTQKKVKEDSPSSLAEEIAELKRISKEELMFRQKAERLTEELEKQKQRRHGYIPSISPALQKNFDRFEGLFNDFGLKETTPPRTASVRTATAIYKFTAKSPSDFSRGPQKPFAQPTMHRSEAPTYSRSTNGFVQKLAEEQKREDLSTKDGTTKRVLTELSRNHTPKIQEWQEKHSSEGFFGSANIVPRGSETYRAIYPYTPCKEDEIGLRVDDIVFVVEKCDDGWYIGTLLRTGQFGTFPGNYVQRH</sequence>
<accession>A0A1I7WMT9</accession>
<keyword evidence="5" id="KW-1185">Reference proteome</keyword>